<dbReference type="SMART" id="SM00382">
    <property type="entry name" value="AAA"/>
    <property type="match status" value="1"/>
</dbReference>
<dbReference type="Gene3D" id="1.20.1560.10">
    <property type="entry name" value="ABC transporter type 1, transmembrane domain"/>
    <property type="match status" value="1"/>
</dbReference>
<feature type="transmembrane region" description="Helical" evidence="7">
    <location>
        <begin position="253"/>
        <end position="272"/>
    </location>
</feature>
<dbReference type="InterPro" id="IPR039421">
    <property type="entry name" value="Type_1_exporter"/>
</dbReference>
<feature type="domain" description="ABC transmembrane type-1" evidence="9">
    <location>
        <begin position="29"/>
        <end position="298"/>
    </location>
</feature>
<dbReference type="Pfam" id="PF00664">
    <property type="entry name" value="ABC_membrane"/>
    <property type="match status" value="1"/>
</dbReference>
<feature type="transmembrane region" description="Helical" evidence="7">
    <location>
        <begin position="166"/>
        <end position="183"/>
    </location>
</feature>
<evidence type="ECO:0000313" key="11">
    <source>
        <dbReference type="Proteomes" id="UP001519309"/>
    </source>
</evidence>
<evidence type="ECO:0000256" key="5">
    <source>
        <dbReference type="ARBA" id="ARBA00022989"/>
    </source>
</evidence>
<organism evidence="10 11">
    <name type="scientific">Streptomyces griseochromogenes</name>
    <dbReference type="NCBI Taxonomy" id="68214"/>
    <lineage>
        <taxon>Bacteria</taxon>
        <taxon>Bacillati</taxon>
        <taxon>Actinomycetota</taxon>
        <taxon>Actinomycetes</taxon>
        <taxon>Kitasatosporales</taxon>
        <taxon>Streptomycetaceae</taxon>
        <taxon>Streptomyces</taxon>
    </lineage>
</organism>
<feature type="transmembrane region" description="Helical" evidence="7">
    <location>
        <begin position="69"/>
        <end position="98"/>
    </location>
</feature>
<keyword evidence="3" id="KW-0547">Nucleotide-binding</keyword>
<evidence type="ECO:0000256" key="7">
    <source>
        <dbReference type="SAM" id="Phobius"/>
    </source>
</evidence>
<dbReference type="InterPro" id="IPR003439">
    <property type="entry name" value="ABC_transporter-like_ATP-bd"/>
</dbReference>
<dbReference type="GO" id="GO:0005524">
    <property type="term" value="F:ATP binding"/>
    <property type="evidence" value="ECO:0007669"/>
    <property type="project" value="UniProtKB-KW"/>
</dbReference>
<reference evidence="10 11" key="1">
    <citation type="submission" date="2021-03" db="EMBL/GenBank/DDBJ databases">
        <title>Genomic Encyclopedia of Type Strains, Phase IV (KMG-IV): sequencing the most valuable type-strain genomes for metagenomic binning, comparative biology and taxonomic classification.</title>
        <authorList>
            <person name="Goeker M."/>
        </authorList>
    </citation>
    <scope>NUCLEOTIDE SEQUENCE [LARGE SCALE GENOMIC DNA]</scope>
    <source>
        <strain evidence="10 11">DSM 40499</strain>
    </source>
</reference>
<evidence type="ECO:0000313" key="10">
    <source>
        <dbReference type="EMBL" id="MBP2055133.1"/>
    </source>
</evidence>
<comment type="caution">
    <text evidence="10">The sequence shown here is derived from an EMBL/GenBank/DDBJ whole genome shotgun (WGS) entry which is preliminary data.</text>
</comment>
<dbReference type="PROSITE" id="PS50929">
    <property type="entry name" value="ABC_TM1F"/>
    <property type="match status" value="1"/>
</dbReference>
<feature type="domain" description="ABC transporter" evidence="8">
    <location>
        <begin position="339"/>
        <end position="570"/>
    </location>
</feature>
<proteinExistence type="predicted"/>
<dbReference type="SUPFAM" id="SSF52540">
    <property type="entry name" value="P-loop containing nucleoside triphosphate hydrolases"/>
    <property type="match status" value="1"/>
</dbReference>
<sequence length="578" mass="60292">MVHRRGRHRLEGPGHILVRAAWQRPGYLVAFALASVLSAVTGLLLPQLLAQTIDTVLHRGGTPDALVRLGLVVITGVAAQAVAGLAGAACVVGATVWLRRRLLQHIFALGPVRSARFAPGDLINRLLGDAAQTAQALPVMAGIGLSVGTSLGGAVALWLIDPLLGLTLLAGLPPIVLLMRRFMAGSTDLHTRYERTFTSIVVRLSDALTGVRTIRAAGTAGREVDRVLAPLPELGRTAQGMWQLQRRAVWKSMLLMPLMEVAVLAVAGWAVAAGRIPPGQLLAAGAYVGIALGAIGQVDALMGLSAARASAGRVLEVLSQPAPDTTGAPHPAPGGPGHIVFEAVTVRTGGQAVLDGIDLTVPAGTALALVGRSGAGKSTLAALAGRLRDADQGTVLLDGTDITRLDAAALRDRVAYAFERPALFGDTVADAIAYARPSATRADIERAAAAARADTFIQRLPDGYDTPLAKTPLSGGEAQRLGLARAVAQDARVLVLDDATSSLDTVTEAEVSRALTELFKDRTRIIIAHRASTAAHADLVAWLDEGRLRAVAPHAQLWRDPDYRAVFGTQPAAPEETS</sequence>
<feature type="transmembrane region" description="Helical" evidence="7">
    <location>
        <begin position="136"/>
        <end position="160"/>
    </location>
</feature>
<evidence type="ECO:0000256" key="2">
    <source>
        <dbReference type="ARBA" id="ARBA00022692"/>
    </source>
</evidence>
<keyword evidence="2 7" id="KW-0812">Transmembrane</keyword>
<dbReference type="InterPro" id="IPR036640">
    <property type="entry name" value="ABC1_TM_sf"/>
</dbReference>
<dbReference type="SUPFAM" id="SSF90123">
    <property type="entry name" value="ABC transporter transmembrane region"/>
    <property type="match status" value="1"/>
</dbReference>
<dbReference type="InterPro" id="IPR003593">
    <property type="entry name" value="AAA+_ATPase"/>
</dbReference>
<dbReference type="RefSeq" id="WP_079146883.1">
    <property type="nucleotide sequence ID" value="NZ_CP016279.1"/>
</dbReference>
<feature type="transmembrane region" description="Helical" evidence="7">
    <location>
        <begin position="27"/>
        <end position="49"/>
    </location>
</feature>
<dbReference type="PROSITE" id="PS00211">
    <property type="entry name" value="ABC_TRANSPORTER_1"/>
    <property type="match status" value="1"/>
</dbReference>
<gene>
    <name evidence="10" type="ORF">J2Z21_008146</name>
</gene>
<dbReference type="PANTHER" id="PTHR43394:SF1">
    <property type="entry name" value="ATP-BINDING CASSETTE SUB-FAMILY B MEMBER 10, MITOCHONDRIAL"/>
    <property type="match status" value="1"/>
</dbReference>
<dbReference type="Gene3D" id="3.40.50.300">
    <property type="entry name" value="P-loop containing nucleotide triphosphate hydrolases"/>
    <property type="match status" value="1"/>
</dbReference>
<evidence type="ECO:0000256" key="4">
    <source>
        <dbReference type="ARBA" id="ARBA00022840"/>
    </source>
</evidence>
<keyword evidence="4 10" id="KW-0067">ATP-binding</keyword>
<dbReference type="PANTHER" id="PTHR43394">
    <property type="entry name" value="ATP-DEPENDENT PERMEASE MDL1, MITOCHONDRIAL"/>
    <property type="match status" value="1"/>
</dbReference>
<keyword evidence="6 7" id="KW-0472">Membrane</keyword>
<keyword evidence="11" id="KW-1185">Reference proteome</keyword>
<dbReference type="InterPro" id="IPR017871">
    <property type="entry name" value="ABC_transporter-like_CS"/>
</dbReference>
<evidence type="ECO:0000256" key="3">
    <source>
        <dbReference type="ARBA" id="ARBA00022741"/>
    </source>
</evidence>
<dbReference type="Pfam" id="PF00005">
    <property type="entry name" value="ABC_tran"/>
    <property type="match status" value="1"/>
</dbReference>
<name>A0ABS4M647_9ACTN</name>
<evidence type="ECO:0000256" key="6">
    <source>
        <dbReference type="ARBA" id="ARBA00023136"/>
    </source>
</evidence>
<dbReference type="InterPro" id="IPR027417">
    <property type="entry name" value="P-loop_NTPase"/>
</dbReference>
<protein>
    <submittedName>
        <fullName evidence="10">ATP-binding cassette subfamily B protein</fullName>
    </submittedName>
</protein>
<evidence type="ECO:0000259" key="8">
    <source>
        <dbReference type="PROSITE" id="PS50893"/>
    </source>
</evidence>
<dbReference type="PROSITE" id="PS50893">
    <property type="entry name" value="ABC_TRANSPORTER_2"/>
    <property type="match status" value="1"/>
</dbReference>
<dbReference type="Proteomes" id="UP001519309">
    <property type="component" value="Unassembled WGS sequence"/>
</dbReference>
<dbReference type="EMBL" id="JAGGLP010000027">
    <property type="protein sequence ID" value="MBP2055133.1"/>
    <property type="molecule type" value="Genomic_DNA"/>
</dbReference>
<comment type="subcellular location">
    <subcellularLocation>
        <location evidence="1">Cell membrane</location>
        <topology evidence="1">Multi-pass membrane protein</topology>
    </subcellularLocation>
</comment>
<keyword evidence="5 7" id="KW-1133">Transmembrane helix</keyword>
<accession>A0ABS4M647</accession>
<evidence type="ECO:0000256" key="1">
    <source>
        <dbReference type="ARBA" id="ARBA00004651"/>
    </source>
</evidence>
<dbReference type="InterPro" id="IPR011527">
    <property type="entry name" value="ABC1_TM_dom"/>
</dbReference>
<evidence type="ECO:0000259" key="9">
    <source>
        <dbReference type="PROSITE" id="PS50929"/>
    </source>
</evidence>